<keyword evidence="3" id="KW-1185">Reference proteome</keyword>
<evidence type="ECO:0000313" key="3">
    <source>
        <dbReference type="Proteomes" id="UP000186594"/>
    </source>
</evidence>
<feature type="compositionally biased region" description="Basic and acidic residues" evidence="1">
    <location>
        <begin position="218"/>
        <end position="227"/>
    </location>
</feature>
<organism evidence="2 3">
    <name type="scientific">Neolecta irregularis (strain DAH-3)</name>
    <dbReference type="NCBI Taxonomy" id="1198029"/>
    <lineage>
        <taxon>Eukaryota</taxon>
        <taxon>Fungi</taxon>
        <taxon>Dikarya</taxon>
        <taxon>Ascomycota</taxon>
        <taxon>Taphrinomycotina</taxon>
        <taxon>Neolectales</taxon>
        <taxon>Neolectaceae</taxon>
        <taxon>Neolecta</taxon>
    </lineage>
</organism>
<dbReference type="AlphaFoldDB" id="A0A1U7LT11"/>
<reference evidence="2 3" key="1">
    <citation type="submission" date="2016-04" db="EMBL/GenBank/DDBJ databases">
        <title>Evolutionary innovation and constraint leading to complex multicellularity in the Ascomycota.</title>
        <authorList>
            <person name="Cisse O."/>
            <person name="Nguyen A."/>
            <person name="Hewitt D.A."/>
            <person name="Jedd G."/>
            <person name="Stajich J.E."/>
        </authorList>
    </citation>
    <scope>NUCLEOTIDE SEQUENCE [LARGE SCALE GENOMIC DNA]</scope>
    <source>
        <strain evidence="2 3">DAH-3</strain>
    </source>
</reference>
<accession>A0A1U7LT11</accession>
<evidence type="ECO:0000256" key="1">
    <source>
        <dbReference type="SAM" id="MobiDB-lite"/>
    </source>
</evidence>
<sequence>MPIIGRRLHTNSNSTHGSNNSNAIEEPPDSPRSLSSSDSSMSDRFEQGSSSAGLYHSADTRAGSIAPLQPIQPVISSTSVIAGTFFRRRASSASSAPQVSSQLSGKPQERSPGKHKLFSRPAKIATGLASTLTGTSPTNGRPLISPSPSFHRENERSNSLDLGQNRADASPPTQASHRHHLLLRPRKDSDPTSTHSKNALGPSSPGFASLKNLSGLDKGGKDSDKTSDFGHEDAWPLLCIRVIPLFSGEGLRLSVEDCNKLVTQGSPKVPFDLQSTYPEVL</sequence>
<comment type="caution">
    <text evidence="2">The sequence shown here is derived from an EMBL/GenBank/DDBJ whole genome shotgun (WGS) entry which is preliminary data.</text>
</comment>
<evidence type="ECO:0000313" key="2">
    <source>
        <dbReference type="EMBL" id="OLL25723.1"/>
    </source>
</evidence>
<feature type="region of interest" description="Disordered" evidence="1">
    <location>
        <begin position="90"/>
        <end position="227"/>
    </location>
</feature>
<dbReference type="Proteomes" id="UP000186594">
    <property type="component" value="Unassembled WGS sequence"/>
</dbReference>
<dbReference type="EMBL" id="LXFE01000328">
    <property type="protein sequence ID" value="OLL25723.1"/>
    <property type="molecule type" value="Genomic_DNA"/>
</dbReference>
<dbReference type="STRING" id="1198029.A0A1U7LT11"/>
<dbReference type="InterPro" id="IPR013745">
    <property type="entry name" value="Bit61/PRR5"/>
</dbReference>
<gene>
    <name evidence="2" type="ORF">NEOLI_002900</name>
</gene>
<feature type="compositionally biased region" description="Low complexity" evidence="1">
    <location>
        <begin position="31"/>
        <end position="40"/>
    </location>
</feature>
<feature type="compositionally biased region" description="Polar residues" evidence="1">
    <location>
        <begin position="128"/>
        <end position="139"/>
    </location>
</feature>
<name>A0A1U7LT11_NEOID</name>
<proteinExistence type="predicted"/>
<dbReference type="OrthoDB" id="2290221at2759"/>
<feature type="region of interest" description="Disordered" evidence="1">
    <location>
        <begin position="1"/>
        <end position="55"/>
    </location>
</feature>
<dbReference type="Pfam" id="PF08539">
    <property type="entry name" value="HbrB"/>
    <property type="match status" value="1"/>
</dbReference>
<feature type="compositionally biased region" description="Low complexity" evidence="1">
    <location>
        <begin position="10"/>
        <end position="22"/>
    </location>
</feature>
<protein>
    <submittedName>
        <fullName evidence="2">Uncharacterized protein</fullName>
    </submittedName>
</protein>